<sequence length="31" mass="3385">MALFIVALNRAKFTNLGSGWLSVWSIASEMA</sequence>
<dbReference type="AlphaFoldDB" id="A0A0F9S3J8"/>
<protein>
    <submittedName>
        <fullName evidence="1">Uncharacterized protein</fullName>
    </submittedName>
</protein>
<gene>
    <name evidence="1" type="ORF">LCGC14_0900270</name>
</gene>
<reference evidence="1" key="1">
    <citation type="journal article" date="2015" name="Nature">
        <title>Complex archaea that bridge the gap between prokaryotes and eukaryotes.</title>
        <authorList>
            <person name="Spang A."/>
            <person name="Saw J.H."/>
            <person name="Jorgensen S.L."/>
            <person name="Zaremba-Niedzwiedzka K."/>
            <person name="Martijn J."/>
            <person name="Lind A.E."/>
            <person name="van Eijk R."/>
            <person name="Schleper C."/>
            <person name="Guy L."/>
            <person name="Ettema T.J."/>
        </authorList>
    </citation>
    <scope>NUCLEOTIDE SEQUENCE</scope>
</reference>
<name>A0A0F9S3J8_9ZZZZ</name>
<accession>A0A0F9S3J8</accession>
<organism evidence="1">
    <name type="scientific">marine sediment metagenome</name>
    <dbReference type="NCBI Taxonomy" id="412755"/>
    <lineage>
        <taxon>unclassified sequences</taxon>
        <taxon>metagenomes</taxon>
        <taxon>ecological metagenomes</taxon>
    </lineage>
</organism>
<evidence type="ECO:0000313" key="1">
    <source>
        <dbReference type="EMBL" id="KKN23908.1"/>
    </source>
</evidence>
<dbReference type="EMBL" id="LAZR01002929">
    <property type="protein sequence ID" value="KKN23908.1"/>
    <property type="molecule type" value="Genomic_DNA"/>
</dbReference>
<proteinExistence type="predicted"/>
<comment type="caution">
    <text evidence="1">The sequence shown here is derived from an EMBL/GenBank/DDBJ whole genome shotgun (WGS) entry which is preliminary data.</text>
</comment>